<feature type="region of interest" description="Disordered" evidence="1">
    <location>
        <begin position="174"/>
        <end position="220"/>
    </location>
</feature>
<organism evidence="3 4">
    <name type="scientific">Orbilia oligospora</name>
    <name type="common">Nematode-trapping fungus</name>
    <name type="synonym">Arthrobotrys oligospora</name>
    <dbReference type="NCBI Taxonomy" id="2813651"/>
    <lineage>
        <taxon>Eukaryota</taxon>
        <taxon>Fungi</taxon>
        <taxon>Dikarya</taxon>
        <taxon>Ascomycota</taxon>
        <taxon>Pezizomycotina</taxon>
        <taxon>Orbiliomycetes</taxon>
        <taxon>Orbiliales</taxon>
        <taxon>Orbiliaceae</taxon>
        <taxon>Orbilia</taxon>
    </lineage>
</organism>
<reference evidence="3 4" key="1">
    <citation type="submission" date="2019-06" db="EMBL/GenBank/DDBJ databases">
        <authorList>
            <person name="Palmer J.M."/>
        </authorList>
    </citation>
    <scope>NUCLEOTIDE SEQUENCE [LARGE SCALE GENOMIC DNA]</scope>
    <source>
        <strain evidence="3 4">TWF703</strain>
    </source>
</reference>
<evidence type="ECO:0000256" key="2">
    <source>
        <dbReference type="SAM" id="SignalP"/>
    </source>
</evidence>
<feature type="chain" id="PRO_5028912197" evidence="2">
    <location>
        <begin position="19"/>
        <end position="220"/>
    </location>
</feature>
<proteinExistence type="predicted"/>
<accession>A0A7C8JPB8</accession>
<name>A0A7C8JPB8_ORBOL</name>
<gene>
    <name evidence="3" type="ORF">TWF703_005109</name>
</gene>
<evidence type="ECO:0000313" key="4">
    <source>
        <dbReference type="Proteomes" id="UP000480548"/>
    </source>
</evidence>
<sequence>MSSSKLLLTLLVASFTAGQFQTPPQYIFGQLNSKCPDDARCAATRYPTVTEYYGEPVVVTTTNTIIDVTVSLTSLPLLYPYLFNLEGIKQKTSLKLKGCLGTYFHSYPLCGCCRAQANGERASTIIKRVARPETVTVMYNHTTVSHEFTGVVTTETVTVPWTSTTTIACVREVGSPHNHDHDNPSAPIPPVQPPPPVDTPQRDNYGSYPPTPDLDPDFED</sequence>
<dbReference type="Proteomes" id="UP000480548">
    <property type="component" value="Unassembled WGS sequence"/>
</dbReference>
<comment type="caution">
    <text evidence="3">The sequence shown here is derived from an EMBL/GenBank/DDBJ whole genome shotgun (WGS) entry which is preliminary data.</text>
</comment>
<dbReference type="EMBL" id="WIQZ01000026">
    <property type="protein sequence ID" value="KAF3137187.1"/>
    <property type="molecule type" value="Genomic_DNA"/>
</dbReference>
<evidence type="ECO:0000313" key="3">
    <source>
        <dbReference type="EMBL" id="KAF3137187.1"/>
    </source>
</evidence>
<protein>
    <submittedName>
        <fullName evidence="3">Uncharacterized protein</fullName>
    </submittedName>
</protein>
<evidence type="ECO:0000256" key="1">
    <source>
        <dbReference type="SAM" id="MobiDB-lite"/>
    </source>
</evidence>
<feature type="signal peptide" evidence="2">
    <location>
        <begin position="1"/>
        <end position="18"/>
    </location>
</feature>
<keyword evidence="2" id="KW-0732">Signal</keyword>
<dbReference type="AlphaFoldDB" id="A0A7C8JPB8"/>
<feature type="compositionally biased region" description="Pro residues" evidence="1">
    <location>
        <begin position="186"/>
        <end position="198"/>
    </location>
</feature>